<dbReference type="CDD" id="cd22354">
    <property type="entry name" value="RecU-like"/>
    <property type="match status" value="1"/>
</dbReference>
<comment type="similarity">
    <text evidence="11 13">Belongs to the RecU family.</text>
</comment>
<evidence type="ECO:0000256" key="11">
    <source>
        <dbReference type="ARBA" id="ARBA00023447"/>
    </source>
</evidence>
<evidence type="ECO:0000256" key="4">
    <source>
        <dbReference type="ARBA" id="ARBA00022723"/>
    </source>
</evidence>
<keyword evidence="3 13" id="KW-0540">Nuclease</keyword>
<sequence length="240" mass="27101">MKVARTVLSGGKDGDNFKVLPIATNRKRGIKMGQGNRGMAFEMLTNLANEMYQRGGVALINKRPTSVKVLKSKGGRVLNRFYEAKSTVDHDGVYKGRAVAFEAKSTESATRFDLKNIAQHQLDYFEKAEKMGAICFFLIEFSKDQSIFAVSLSVIQSYVRISQQPKGKKSIPRADFDIYGYLVDQTERAPVDYLQYIDEAVSPVMFDRMIQFDQDHKRVTNNIEAAKAKMANKKHKLLKA</sequence>
<dbReference type="HOGENOM" id="CLU_096340_4_0_9"/>
<evidence type="ECO:0000256" key="10">
    <source>
        <dbReference type="ARBA" id="ARBA00023204"/>
    </source>
</evidence>
<dbReference type="GO" id="GO:0008821">
    <property type="term" value="F:crossover junction DNA endonuclease activity"/>
    <property type="evidence" value="ECO:0007669"/>
    <property type="project" value="UniProtKB-EC"/>
</dbReference>
<dbReference type="Pfam" id="PF03838">
    <property type="entry name" value="RecU"/>
    <property type="match status" value="1"/>
</dbReference>
<comment type="cofactor">
    <cofactor evidence="13">
        <name>Mg(2+)</name>
        <dbReference type="ChEBI" id="CHEBI:18420"/>
    </cofactor>
    <text evidence="13">Binds 1 Mg(2+) ion per subunit.</text>
</comment>
<dbReference type="HAMAP" id="MF_00130">
    <property type="entry name" value="RecU"/>
    <property type="match status" value="1"/>
</dbReference>
<protein>
    <recommendedName>
        <fullName evidence="12 13">Holliday junction resolvase RecU</fullName>
        <ecNumber evidence="13">3.1.21.10</ecNumber>
    </recommendedName>
    <alternativeName>
        <fullName evidence="13">Recombination protein U homolog</fullName>
    </alternativeName>
</protein>
<keyword evidence="9 13" id="KW-0233">DNA recombination</keyword>
<evidence type="ECO:0000256" key="7">
    <source>
        <dbReference type="ARBA" id="ARBA00022801"/>
    </source>
</evidence>
<evidence type="ECO:0000256" key="9">
    <source>
        <dbReference type="ARBA" id="ARBA00023172"/>
    </source>
</evidence>
<feature type="binding site" evidence="13">
    <location>
        <position position="121"/>
    </location>
    <ligand>
        <name>Mg(2+)</name>
        <dbReference type="ChEBI" id="CHEBI:18420"/>
    </ligand>
</feature>
<reference evidence="14 15" key="1">
    <citation type="submission" date="2012-04" db="EMBL/GenBank/DDBJ databases">
        <title>The Genome Sequence of Bacillus cereus MC67.</title>
        <authorList>
            <consortium name="The Broad Institute Genome Sequencing Platform"/>
            <consortium name="The Broad Institute Genome Sequencing Center for Infectious Disease"/>
            <person name="Feldgarden M."/>
            <person name="Van der Auwera G.A."/>
            <person name="Mahillon J."/>
            <person name="Duprez V."/>
            <person name="Timmery S."/>
            <person name="Mattelet C."/>
            <person name="Dierick K."/>
            <person name="Sun M."/>
            <person name="Yu Z."/>
            <person name="Zhu L."/>
            <person name="Hu X."/>
            <person name="Shank E.B."/>
            <person name="Swiecicka I."/>
            <person name="Hansen B.M."/>
            <person name="Andrup L."/>
            <person name="Young S.K."/>
            <person name="Zeng Q."/>
            <person name="Gargeya S."/>
            <person name="Fitzgerald M."/>
            <person name="Haas B."/>
            <person name="Abouelleil A."/>
            <person name="Alvarado L."/>
            <person name="Arachchi H.M."/>
            <person name="Berlin A."/>
            <person name="Chapman S.B."/>
            <person name="Goldberg J."/>
            <person name="Griggs A."/>
            <person name="Gujja S."/>
            <person name="Hansen M."/>
            <person name="Howarth C."/>
            <person name="Imamovic A."/>
            <person name="Larimer J."/>
            <person name="McCowen C."/>
            <person name="Montmayeur A."/>
            <person name="Murphy C."/>
            <person name="Neiman D."/>
            <person name="Pearson M."/>
            <person name="Priest M."/>
            <person name="Roberts A."/>
            <person name="Saif S."/>
            <person name="Shea T."/>
            <person name="Sisk P."/>
            <person name="Sykes S."/>
            <person name="Wortman J."/>
            <person name="Nusbaum C."/>
            <person name="Birren B."/>
        </authorList>
    </citation>
    <scope>NUCLEOTIDE SEQUENCE [LARGE SCALE GENOMIC DNA]</scope>
    <source>
        <strain evidence="14 15">MC67</strain>
    </source>
</reference>
<evidence type="ECO:0000256" key="2">
    <source>
        <dbReference type="ARBA" id="ARBA00022490"/>
    </source>
</evidence>
<proteinExistence type="inferred from homology"/>
<keyword evidence="4 13" id="KW-0479">Metal-binding</keyword>
<feature type="binding site" evidence="13">
    <location>
        <position position="87"/>
    </location>
    <ligand>
        <name>Mg(2+)</name>
        <dbReference type="ChEBI" id="CHEBI:18420"/>
    </ligand>
</feature>
<comment type="subcellular location">
    <subcellularLocation>
        <location evidence="1 13">Cytoplasm</location>
    </subcellularLocation>
</comment>
<evidence type="ECO:0000256" key="1">
    <source>
        <dbReference type="ARBA" id="ARBA00004496"/>
    </source>
</evidence>
<keyword evidence="5 13" id="KW-0255">Endonuclease</keyword>
<dbReference type="GO" id="GO:0006310">
    <property type="term" value="P:DNA recombination"/>
    <property type="evidence" value="ECO:0007669"/>
    <property type="project" value="UniProtKB-UniRule"/>
</dbReference>
<dbReference type="AlphaFoldDB" id="J8F4Q9"/>
<dbReference type="EC" id="3.1.21.10" evidence="13"/>
<keyword evidence="6 13" id="KW-0227">DNA damage</keyword>
<evidence type="ECO:0000313" key="14">
    <source>
        <dbReference type="EMBL" id="EJR04147.1"/>
    </source>
</evidence>
<keyword evidence="8 13" id="KW-0460">Magnesium</keyword>
<feature type="site" description="Transition state stabilizer" evidence="13">
    <location>
        <position position="104"/>
    </location>
</feature>
<dbReference type="PATRIC" id="fig|1053219.3.peg.409"/>
<evidence type="ECO:0000256" key="12">
    <source>
        <dbReference type="ARBA" id="ARBA00029523"/>
    </source>
</evidence>
<dbReference type="Gene3D" id="3.40.1350.10">
    <property type="match status" value="1"/>
</dbReference>
<keyword evidence="2 13" id="KW-0963">Cytoplasm</keyword>
<comment type="function">
    <text evidence="13">Endonuclease that resolves Holliday junction intermediates in genetic recombination. Cleaves mobile four-strand junctions by introducing symmetrical nicks in paired strands. Promotes annealing of linear ssDNA with homologous dsDNA. Required for DNA repair, homologous recombination and chromosome segregation.</text>
</comment>
<dbReference type="InterPro" id="IPR011856">
    <property type="entry name" value="tRNA_endonuc-like_dom_sf"/>
</dbReference>
<dbReference type="Proteomes" id="UP000006997">
    <property type="component" value="Unassembled WGS sequence"/>
</dbReference>
<accession>J8F4Q9</accession>
<comment type="catalytic activity">
    <reaction evidence="13">
        <text>Endonucleolytic cleavage at a junction such as a reciprocal single-stranded crossover between two homologous DNA duplexes (Holliday junction).</text>
        <dbReference type="EC" id="3.1.21.10"/>
    </reaction>
</comment>
<name>J8F4Q9_BACCE</name>
<keyword evidence="10 13" id="KW-0234">DNA repair</keyword>
<gene>
    <name evidence="13" type="primary">recU</name>
    <name evidence="14" type="ORF">II3_00408</name>
</gene>
<evidence type="ECO:0000256" key="13">
    <source>
        <dbReference type="HAMAP-Rule" id="MF_00130"/>
    </source>
</evidence>
<dbReference type="GO" id="GO:0007059">
    <property type="term" value="P:chromosome segregation"/>
    <property type="evidence" value="ECO:0007669"/>
    <property type="project" value="UniProtKB-UniRule"/>
</dbReference>
<evidence type="ECO:0000256" key="6">
    <source>
        <dbReference type="ARBA" id="ARBA00022763"/>
    </source>
</evidence>
<evidence type="ECO:0000256" key="5">
    <source>
        <dbReference type="ARBA" id="ARBA00022759"/>
    </source>
</evidence>
<evidence type="ECO:0000256" key="3">
    <source>
        <dbReference type="ARBA" id="ARBA00022722"/>
    </source>
</evidence>
<dbReference type="InterPro" id="IPR004612">
    <property type="entry name" value="Resolv_RecU"/>
</dbReference>
<feature type="binding site" evidence="13">
    <location>
        <position position="102"/>
    </location>
    <ligand>
        <name>Mg(2+)</name>
        <dbReference type="ChEBI" id="CHEBI:18420"/>
    </ligand>
</feature>
<organism evidence="14 15">
    <name type="scientific">Bacillus cereus MC67</name>
    <dbReference type="NCBI Taxonomy" id="1053219"/>
    <lineage>
        <taxon>Bacteria</taxon>
        <taxon>Bacillati</taxon>
        <taxon>Bacillota</taxon>
        <taxon>Bacilli</taxon>
        <taxon>Bacillales</taxon>
        <taxon>Bacillaceae</taxon>
        <taxon>Bacillus</taxon>
        <taxon>Bacillus cereus group</taxon>
    </lineage>
</organism>
<keyword evidence="7 13" id="KW-0378">Hydrolase</keyword>
<evidence type="ECO:0000256" key="8">
    <source>
        <dbReference type="ARBA" id="ARBA00022842"/>
    </source>
</evidence>
<dbReference type="InterPro" id="IPR011335">
    <property type="entry name" value="Restrct_endonuc-II-like"/>
</dbReference>
<comment type="caution">
    <text evidence="14">The sequence shown here is derived from an EMBL/GenBank/DDBJ whole genome shotgun (WGS) entry which is preliminary data.</text>
</comment>
<dbReference type="GO" id="GO:0000287">
    <property type="term" value="F:magnesium ion binding"/>
    <property type="evidence" value="ECO:0007669"/>
    <property type="project" value="UniProtKB-UniRule"/>
</dbReference>
<dbReference type="GO" id="GO:0006281">
    <property type="term" value="P:DNA repair"/>
    <property type="evidence" value="ECO:0007669"/>
    <property type="project" value="UniProtKB-UniRule"/>
</dbReference>
<dbReference type="GO" id="GO:0003676">
    <property type="term" value="F:nucleic acid binding"/>
    <property type="evidence" value="ECO:0007669"/>
    <property type="project" value="InterPro"/>
</dbReference>
<feature type="binding site" evidence="13">
    <location>
        <position position="89"/>
    </location>
    <ligand>
        <name>Mg(2+)</name>
        <dbReference type="ChEBI" id="CHEBI:18420"/>
    </ligand>
</feature>
<evidence type="ECO:0000313" key="15">
    <source>
        <dbReference type="Proteomes" id="UP000006997"/>
    </source>
</evidence>
<dbReference type="SUPFAM" id="SSF52980">
    <property type="entry name" value="Restriction endonuclease-like"/>
    <property type="match status" value="1"/>
</dbReference>
<dbReference type="EMBL" id="AHEN01000005">
    <property type="protein sequence ID" value="EJR04147.1"/>
    <property type="molecule type" value="Genomic_DNA"/>
</dbReference>
<dbReference type="GO" id="GO:0005737">
    <property type="term" value="C:cytoplasm"/>
    <property type="evidence" value="ECO:0007669"/>
    <property type="project" value="UniProtKB-SubCell"/>
</dbReference>